<keyword evidence="2" id="KW-0812">Transmembrane</keyword>
<keyword evidence="4" id="KW-1185">Reference proteome</keyword>
<dbReference type="RefSeq" id="WP_124797776.1">
    <property type="nucleotide sequence ID" value="NZ_CP034170.1"/>
</dbReference>
<dbReference type="OrthoDB" id="4381799at2"/>
<keyword evidence="2" id="KW-0472">Membrane</keyword>
<gene>
    <name evidence="3" type="ORF">EH165_01835</name>
</gene>
<feature type="region of interest" description="Disordered" evidence="1">
    <location>
        <begin position="1"/>
        <end position="49"/>
    </location>
</feature>
<evidence type="ECO:0000256" key="1">
    <source>
        <dbReference type="SAM" id="MobiDB-lite"/>
    </source>
</evidence>
<dbReference type="Proteomes" id="UP000268084">
    <property type="component" value="Chromosome"/>
</dbReference>
<evidence type="ECO:0000256" key="2">
    <source>
        <dbReference type="SAM" id="Phobius"/>
    </source>
</evidence>
<dbReference type="Pfam" id="PF20088">
    <property type="entry name" value="DUF6480"/>
    <property type="match status" value="1"/>
</dbReference>
<feature type="transmembrane region" description="Helical" evidence="2">
    <location>
        <begin position="49"/>
        <end position="70"/>
    </location>
</feature>
<evidence type="ECO:0000313" key="4">
    <source>
        <dbReference type="Proteomes" id="UP000268084"/>
    </source>
</evidence>
<reference evidence="3 4" key="2">
    <citation type="submission" date="2018-12" db="EMBL/GenBank/DDBJ databases">
        <title>Nakamurella antarcticus sp. nov., isolated from Antarctica South Shetland Islands soil.</title>
        <authorList>
            <person name="Peng F."/>
        </authorList>
    </citation>
    <scope>NUCLEOTIDE SEQUENCE [LARGE SCALE GENOMIC DNA]</scope>
    <source>
        <strain evidence="3 4">S14-144</strain>
    </source>
</reference>
<dbReference type="InterPro" id="IPR045512">
    <property type="entry name" value="DUF6480"/>
</dbReference>
<protein>
    <submittedName>
        <fullName evidence="3">Uncharacterized protein</fullName>
    </submittedName>
</protein>
<accession>A0A3G8ZTG5</accession>
<dbReference type="EMBL" id="CP034170">
    <property type="protein sequence ID" value="AZI57091.1"/>
    <property type="molecule type" value="Genomic_DNA"/>
</dbReference>
<name>A0A3G8ZTG5_9ACTN</name>
<keyword evidence="2" id="KW-1133">Transmembrane helix</keyword>
<sequence>MTALPPDPDPTNDPDLDAGGSVLPGSTPPDSGSATVGLSHKPKETPKNLGPIVIGITITLAVMISVFLILDALGRFK</sequence>
<organism evidence="3 4">
    <name type="scientific">Nakamurella antarctica</name>
    <dbReference type="NCBI Taxonomy" id="1902245"/>
    <lineage>
        <taxon>Bacteria</taxon>
        <taxon>Bacillati</taxon>
        <taxon>Actinomycetota</taxon>
        <taxon>Actinomycetes</taxon>
        <taxon>Nakamurellales</taxon>
        <taxon>Nakamurellaceae</taxon>
        <taxon>Nakamurella</taxon>
    </lineage>
</organism>
<dbReference type="KEGG" id="nak:EH165_01835"/>
<proteinExistence type="predicted"/>
<evidence type="ECO:0000313" key="3">
    <source>
        <dbReference type="EMBL" id="AZI57091.1"/>
    </source>
</evidence>
<reference evidence="3 4" key="1">
    <citation type="submission" date="2018-11" db="EMBL/GenBank/DDBJ databases">
        <authorList>
            <person name="Da X."/>
        </authorList>
    </citation>
    <scope>NUCLEOTIDE SEQUENCE [LARGE SCALE GENOMIC DNA]</scope>
    <source>
        <strain evidence="3 4">S14-144</strain>
    </source>
</reference>
<dbReference type="AlphaFoldDB" id="A0A3G8ZTG5"/>